<protein>
    <submittedName>
        <fullName evidence="1">Uncharacterized protein</fullName>
    </submittedName>
</protein>
<reference evidence="2" key="1">
    <citation type="submission" date="2016-10" db="EMBL/GenBank/DDBJ databases">
        <authorList>
            <person name="Varghese N."/>
            <person name="Submissions S."/>
        </authorList>
    </citation>
    <scope>NUCLEOTIDE SEQUENCE [LARGE SCALE GENOMIC DNA]</scope>
    <source>
        <strain evidence="2">Gh-48</strain>
    </source>
</reference>
<gene>
    <name evidence="1" type="ORF">SAMN05192574_113130</name>
</gene>
<dbReference type="RefSeq" id="WP_091219280.1">
    <property type="nucleotide sequence ID" value="NZ_FOCL01000013.1"/>
</dbReference>
<dbReference type="EMBL" id="FOCL01000013">
    <property type="protein sequence ID" value="SEO81441.1"/>
    <property type="molecule type" value="Genomic_DNA"/>
</dbReference>
<proteinExistence type="predicted"/>
<sequence length="184" mass="21598">MLEKLRSHKEANHRVRIYSKVSENKIQLRNGYILGFSDKLLLLNETDDFRLAGYAIIRIDQIKKVRFNKGDKYFDKMMRWEKAIEKVGIKYQVDLDDWHSVFKSLKTLGLSVITECEAEDIDTFTIGPITKAGKKYVYITDFDIEGFFDDSPTSIDYQSITRVAFDTEYINIFSKYTRHHKTGK</sequence>
<evidence type="ECO:0000313" key="1">
    <source>
        <dbReference type="EMBL" id="SEO81441.1"/>
    </source>
</evidence>
<dbReference type="OrthoDB" id="7173027at2"/>
<organism evidence="1 2">
    <name type="scientific">Mucilaginibacter gossypiicola</name>
    <dbReference type="NCBI Taxonomy" id="551995"/>
    <lineage>
        <taxon>Bacteria</taxon>
        <taxon>Pseudomonadati</taxon>
        <taxon>Bacteroidota</taxon>
        <taxon>Sphingobacteriia</taxon>
        <taxon>Sphingobacteriales</taxon>
        <taxon>Sphingobacteriaceae</taxon>
        <taxon>Mucilaginibacter</taxon>
    </lineage>
</organism>
<dbReference type="AlphaFoldDB" id="A0A1H8SS13"/>
<dbReference type="STRING" id="551995.SAMN05192574_113130"/>
<evidence type="ECO:0000313" key="2">
    <source>
        <dbReference type="Proteomes" id="UP000198942"/>
    </source>
</evidence>
<dbReference type="Proteomes" id="UP000198942">
    <property type="component" value="Unassembled WGS sequence"/>
</dbReference>
<accession>A0A1H8SS13</accession>
<name>A0A1H8SS13_9SPHI</name>
<keyword evidence="2" id="KW-1185">Reference proteome</keyword>